<proteinExistence type="predicted"/>
<protein>
    <submittedName>
        <fullName evidence="1">Mitochondrial Rho GTPase 2-like isoform X2</fullName>
    </submittedName>
</protein>
<dbReference type="AlphaFoldDB" id="A0A699JD19"/>
<name>A0A699JD19_TANCI</name>
<evidence type="ECO:0000313" key="1">
    <source>
        <dbReference type="EMBL" id="GFA27275.1"/>
    </source>
</evidence>
<gene>
    <name evidence="1" type="ORF">Tci_599247</name>
</gene>
<sequence length="81" mass="9262">MNAIDTVMDPSLCQGALGEIMADEAPVIVAGCKLDLRDERNPWSFEHVVAPLMQHNEIVDVKRIMWKRVPEDKRAIFCFSY</sequence>
<reference evidence="1" key="1">
    <citation type="journal article" date="2019" name="Sci. Rep.">
        <title>Draft genome of Tanacetum cinerariifolium, the natural source of mosquito coil.</title>
        <authorList>
            <person name="Yamashiro T."/>
            <person name="Shiraishi A."/>
            <person name="Satake H."/>
            <person name="Nakayama K."/>
        </authorList>
    </citation>
    <scope>NUCLEOTIDE SEQUENCE</scope>
</reference>
<accession>A0A699JD19</accession>
<comment type="caution">
    <text evidence="1">The sequence shown here is derived from an EMBL/GenBank/DDBJ whole genome shotgun (WGS) entry which is preliminary data.</text>
</comment>
<dbReference type="EMBL" id="BKCJ010396182">
    <property type="protein sequence ID" value="GFA27275.1"/>
    <property type="molecule type" value="Genomic_DNA"/>
</dbReference>
<organism evidence="1">
    <name type="scientific">Tanacetum cinerariifolium</name>
    <name type="common">Dalmatian daisy</name>
    <name type="synonym">Chrysanthemum cinerariifolium</name>
    <dbReference type="NCBI Taxonomy" id="118510"/>
    <lineage>
        <taxon>Eukaryota</taxon>
        <taxon>Viridiplantae</taxon>
        <taxon>Streptophyta</taxon>
        <taxon>Embryophyta</taxon>
        <taxon>Tracheophyta</taxon>
        <taxon>Spermatophyta</taxon>
        <taxon>Magnoliopsida</taxon>
        <taxon>eudicotyledons</taxon>
        <taxon>Gunneridae</taxon>
        <taxon>Pentapetalae</taxon>
        <taxon>asterids</taxon>
        <taxon>campanulids</taxon>
        <taxon>Asterales</taxon>
        <taxon>Asteraceae</taxon>
        <taxon>Asteroideae</taxon>
        <taxon>Anthemideae</taxon>
        <taxon>Anthemidinae</taxon>
        <taxon>Tanacetum</taxon>
    </lineage>
</organism>